<organism evidence="4 5">
    <name type="scientific">Candidatus Nitrosocosmicus arcticus</name>
    <dbReference type="NCBI Taxonomy" id="2035267"/>
    <lineage>
        <taxon>Archaea</taxon>
        <taxon>Nitrososphaerota</taxon>
        <taxon>Nitrososphaeria</taxon>
        <taxon>Nitrososphaerales</taxon>
        <taxon>Nitrososphaeraceae</taxon>
        <taxon>Candidatus Nitrosocosmicus</taxon>
    </lineage>
</organism>
<dbReference type="InterPro" id="IPR011010">
    <property type="entry name" value="DNA_brk_join_enz"/>
</dbReference>
<feature type="coiled-coil region" evidence="2">
    <location>
        <begin position="396"/>
        <end position="444"/>
    </location>
</feature>
<feature type="domain" description="Tyr recombinase" evidence="3">
    <location>
        <begin position="148"/>
        <end position="352"/>
    </location>
</feature>
<dbReference type="SUPFAM" id="SSF56349">
    <property type="entry name" value="DNA breaking-rejoining enzymes"/>
    <property type="match status" value="1"/>
</dbReference>
<dbReference type="AlphaFoldDB" id="A0A557SYU9"/>
<gene>
    <name evidence="4" type="ORF">NARC_10188</name>
</gene>
<dbReference type="GO" id="GO:0015074">
    <property type="term" value="P:DNA integration"/>
    <property type="evidence" value="ECO:0007669"/>
    <property type="project" value="InterPro"/>
</dbReference>
<proteinExistence type="predicted"/>
<evidence type="ECO:0000256" key="1">
    <source>
        <dbReference type="ARBA" id="ARBA00023172"/>
    </source>
</evidence>
<evidence type="ECO:0000313" key="4">
    <source>
        <dbReference type="EMBL" id="TVP41782.1"/>
    </source>
</evidence>
<dbReference type="InterPro" id="IPR050090">
    <property type="entry name" value="Tyrosine_recombinase_XerCD"/>
</dbReference>
<sequence length="451" mass="53114">MSDVIDQITQGLSKPYFQKILRNLKNNHKENADTICKYILVEQAEINIKNSTKEGKIKVLIWLSNYFNNKKRFQNMTKEDILAYLDSIRKPQGQGNGWINSYNGRQMIFLKFFKWLYNPHEPDSTKRITPSCMSGIKRLSKREKTSYRPSDIWDERDMSVFLKYCPNKRDRCYYAMAFDMSARPHEILSLRIRDIKVCLTDNNKQYVEVRIPDGKTGSRIAVLIDSIPYLKEWLLEHPHSSNSDAYIFILKNGARLTYEGLASRRTYYEKIYYPSLLSIKSRVQVEEPDKAIIRNLITKKWNLYVLRHSALTKKSQFLTEANLRSHAGWTASSKMPQIYIHLSGESNNAILEKHGLISKEVREKENILNGKECPNCQEINKHFSKFCMKCRMVLTYDSYRETRDDEKNKIKKLEDDAKQKDEILSTLLEKVSLLEKEIREERQIRLSFVPF</sequence>
<dbReference type="RefSeq" id="WP_144728356.1">
    <property type="nucleotide sequence ID" value="NZ_ML675578.1"/>
</dbReference>
<evidence type="ECO:0000313" key="5">
    <source>
        <dbReference type="Proteomes" id="UP000315289"/>
    </source>
</evidence>
<name>A0A557SYU9_9ARCH</name>
<dbReference type="PROSITE" id="PS51898">
    <property type="entry name" value="TYR_RECOMBINASE"/>
    <property type="match status" value="1"/>
</dbReference>
<dbReference type="InterPro" id="IPR002104">
    <property type="entry name" value="Integrase_catalytic"/>
</dbReference>
<dbReference type="PANTHER" id="PTHR30349:SF87">
    <property type="entry name" value="TRANSPOSASE A"/>
    <property type="match status" value="1"/>
</dbReference>
<protein>
    <submittedName>
        <fullName evidence="4">Integrase family protein</fullName>
    </submittedName>
</protein>
<evidence type="ECO:0000259" key="3">
    <source>
        <dbReference type="PROSITE" id="PS51898"/>
    </source>
</evidence>
<dbReference type="Gene3D" id="1.10.443.10">
    <property type="entry name" value="Intergrase catalytic core"/>
    <property type="match status" value="1"/>
</dbReference>
<dbReference type="PANTHER" id="PTHR30349">
    <property type="entry name" value="PHAGE INTEGRASE-RELATED"/>
    <property type="match status" value="1"/>
</dbReference>
<dbReference type="EMBL" id="VOAH01000001">
    <property type="protein sequence ID" value="TVP41782.1"/>
    <property type="molecule type" value="Genomic_DNA"/>
</dbReference>
<comment type="caution">
    <text evidence="4">The sequence shown here is derived from an EMBL/GenBank/DDBJ whole genome shotgun (WGS) entry which is preliminary data.</text>
</comment>
<keyword evidence="5" id="KW-1185">Reference proteome</keyword>
<dbReference type="Proteomes" id="UP000315289">
    <property type="component" value="Unassembled WGS sequence"/>
</dbReference>
<keyword evidence="1" id="KW-0233">DNA recombination</keyword>
<keyword evidence="2" id="KW-0175">Coiled coil</keyword>
<dbReference type="OrthoDB" id="144892at2157"/>
<dbReference type="GO" id="GO:0006310">
    <property type="term" value="P:DNA recombination"/>
    <property type="evidence" value="ECO:0007669"/>
    <property type="project" value="UniProtKB-KW"/>
</dbReference>
<evidence type="ECO:0000256" key="2">
    <source>
        <dbReference type="SAM" id="Coils"/>
    </source>
</evidence>
<dbReference type="InterPro" id="IPR013762">
    <property type="entry name" value="Integrase-like_cat_sf"/>
</dbReference>
<dbReference type="GO" id="GO:0003677">
    <property type="term" value="F:DNA binding"/>
    <property type="evidence" value="ECO:0007669"/>
    <property type="project" value="InterPro"/>
</dbReference>
<accession>A0A557SYU9</accession>
<reference evidence="4 5" key="1">
    <citation type="journal article" date="2019" name="Front. Microbiol.">
        <title>Ammonia Oxidation by the Arctic Terrestrial Thaumarchaeote Candidatus Nitrosocosmicus arcticus Is Stimulated by Increasing Temperatures.</title>
        <authorList>
            <person name="Alves R.J.E."/>
            <person name="Kerou M."/>
            <person name="Zappe A."/>
            <person name="Bittner R."/>
            <person name="Abby S.S."/>
            <person name="Schmidt H.A."/>
            <person name="Pfeifer K."/>
            <person name="Schleper C."/>
        </authorList>
    </citation>
    <scope>NUCLEOTIDE SEQUENCE [LARGE SCALE GENOMIC DNA]</scope>
    <source>
        <strain evidence="4 5">Kfb</strain>
    </source>
</reference>